<evidence type="ECO:0000313" key="1">
    <source>
        <dbReference type="EMBL" id="KKN00792.1"/>
    </source>
</evidence>
<protein>
    <recommendedName>
        <fullName evidence="2">DNA N-6-adenine-methyltransferase (Dam)</fullName>
    </recommendedName>
</protein>
<evidence type="ECO:0008006" key="2">
    <source>
        <dbReference type="Google" id="ProtNLM"/>
    </source>
</evidence>
<dbReference type="GO" id="GO:0009007">
    <property type="term" value="F:site-specific DNA-methyltransferase (adenine-specific) activity"/>
    <property type="evidence" value="ECO:0007669"/>
    <property type="project" value="InterPro"/>
</dbReference>
<proteinExistence type="predicted"/>
<reference evidence="1" key="1">
    <citation type="journal article" date="2015" name="Nature">
        <title>Complex archaea that bridge the gap between prokaryotes and eukaryotes.</title>
        <authorList>
            <person name="Spang A."/>
            <person name="Saw J.H."/>
            <person name="Jorgensen S.L."/>
            <person name="Zaremba-Niedzwiedzka K."/>
            <person name="Martijn J."/>
            <person name="Lind A.E."/>
            <person name="van Eijk R."/>
            <person name="Schleper C."/>
            <person name="Guy L."/>
            <person name="Ettema T.J."/>
        </authorList>
    </citation>
    <scope>NUCLEOTIDE SEQUENCE</scope>
</reference>
<dbReference type="Pfam" id="PF05869">
    <property type="entry name" value="Dam"/>
    <property type="match status" value="1"/>
</dbReference>
<name>A0A0F9MN48_9ZZZZ</name>
<gene>
    <name evidence="1" type="ORF">LCGC14_1134170</name>
</gene>
<accession>A0A0F9MN48</accession>
<dbReference type="AlphaFoldDB" id="A0A0F9MN48"/>
<dbReference type="NCBIfam" id="TIGR01712">
    <property type="entry name" value="phage_N6A_met"/>
    <property type="match status" value="1"/>
</dbReference>
<dbReference type="EMBL" id="LAZR01005334">
    <property type="protein sequence ID" value="KKN00792.1"/>
    <property type="molecule type" value="Genomic_DNA"/>
</dbReference>
<comment type="caution">
    <text evidence="1">The sequence shown here is derived from an EMBL/GenBank/DDBJ whole genome shotgun (WGS) entry which is preliminary data.</text>
</comment>
<dbReference type="InterPro" id="IPR008593">
    <property type="entry name" value="Dam_MeTrfase"/>
</dbReference>
<organism evidence="1">
    <name type="scientific">marine sediment metagenome</name>
    <dbReference type="NCBI Taxonomy" id="412755"/>
    <lineage>
        <taxon>unclassified sequences</taxon>
        <taxon>metagenomes</taxon>
        <taxon>ecological metagenomes</taxon>
    </lineage>
</organism>
<sequence>MNTKLHFSSATDKWSTPQDLFDSLNVLYKFDLDVCADANNAKCEKFYTETDNAFHRVWHRDGKRVWMNPPYGRKIIDWIRKAYIKAQHDCVVVCLLPARTDTTWFHNLCTHGDITFLRGRLKFGDAKNSAPFPSMIVVFGERTV</sequence>
<dbReference type="GO" id="GO:0009307">
    <property type="term" value="P:DNA restriction-modification system"/>
    <property type="evidence" value="ECO:0007669"/>
    <property type="project" value="InterPro"/>
</dbReference>
<dbReference type="GO" id="GO:0003677">
    <property type="term" value="F:DNA binding"/>
    <property type="evidence" value="ECO:0007669"/>
    <property type="project" value="InterPro"/>
</dbReference>